<dbReference type="AlphaFoldDB" id="A0A1H3IPX3"/>
<evidence type="ECO:0000256" key="1">
    <source>
        <dbReference type="SAM" id="SignalP"/>
    </source>
</evidence>
<organism evidence="2 3">
    <name type="scientific">Allochromatium warmingii</name>
    <name type="common">Chromatium warmingii</name>
    <dbReference type="NCBI Taxonomy" id="61595"/>
    <lineage>
        <taxon>Bacteria</taxon>
        <taxon>Pseudomonadati</taxon>
        <taxon>Pseudomonadota</taxon>
        <taxon>Gammaproteobacteria</taxon>
        <taxon>Chromatiales</taxon>
        <taxon>Chromatiaceae</taxon>
        <taxon>Allochromatium</taxon>
    </lineage>
</organism>
<dbReference type="Proteomes" id="UP000198672">
    <property type="component" value="Unassembled WGS sequence"/>
</dbReference>
<feature type="signal peptide" evidence="1">
    <location>
        <begin position="1"/>
        <end position="28"/>
    </location>
</feature>
<keyword evidence="1" id="KW-0732">Signal</keyword>
<keyword evidence="3" id="KW-1185">Reference proteome</keyword>
<dbReference type="InterPro" id="IPR018588">
    <property type="entry name" value="Dihaem_cytochrome-c"/>
</dbReference>
<gene>
    <name evidence="2" type="ORF">SAMN05421644_14617</name>
</gene>
<proteinExistence type="predicted"/>
<accession>A0A1H3IPX3</accession>
<evidence type="ECO:0000313" key="3">
    <source>
        <dbReference type="Proteomes" id="UP000198672"/>
    </source>
</evidence>
<reference evidence="3" key="1">
    <citation type="submission" date="2016-10" db="EMBL/GenBank/DDBJ databases">
        <authorList>
            <person name="Varghese N."/>
            <person name="Submissions S."/>
        </authorList>
    </citation>
    <scope>NUCLEOTIDE SEQUENCE [LARGE SCALE GENOMIC DNA]</scope>
    <source>
        <strain evidence="3">DSM 173</strain>
    </source>
</reference>
<feature type="chain" id="PRO_5011507563" evidence="1">
    <location>
        <begin position="29"/>
        <end position="197"/>
    </location>
</feature>
<evidence type="ECO:0000313" key="2">
    <source>
        <dbReference type="EMBL" id="SDY29741.1"/>
    </source>
</evidence>
<dbReference type="EMBL" id="FNOW01000046">
    <property type="protein sequence ID" value="SDY29741.1"/>
    <property type="molecule type" value="Genomic_DNA"/>
</dbReference>
<sequence>MRPLSLKSVLTLTLGGVLAVSSLYVALADDDADDDATAPQSRERITLPHRLPAVVNATYNQECGACHLAYQPELLPPTAWAQLLTTEALQQHYGDDASLSEALLTEIRAFLGVNTAAIAAPSDAGAAQPSATLANSLPRITTSQAFQRKHDEIPLAWVTENPEVGSFSQCNACHRKAAEGDYNERWIDIPGHGVWDD</sequence>
<dbReference type="Pfam" id="PF09626">
    <property type="entry name" value="DHC"/>
    <property type="match status" value="1"/>
</dbReference>
<protein>
    <submittedName>
        <fullName evidence="2">Dihaem cytochrome c</fullName>
    </submittedName>
</protein>
<dbReference type="STRING" id="61595.SAMN05421644_14617"/>
<dbReference type="OrthoDB" id="5296814at2"/>
<dbReference type="RefSeq" id="WP_091334942.1">
    <property type="nucleotide sequence ID" value="NZ_FNOW01000046.1"/>
</dbReference>
<name>A0A1H3IPX3_ALLWA</name>